<dbReference type="SMART" id="SM00849">
    <property type="entry name" value="Lactamase_B"/>
    <property type="match status" value="1"/>
</dbReference>
<dbReference type="InterPro" id="IPR051013">
    <property type="entry name" value="MBL_superfamily_lactonases"/>
</dbReference>
<keyword evidence="7" id="KW-1185">Reference proteome</keyword>
<dbReference type="AlphaFoldDB" id="A0A2P7B5V9"/>
<keyword evidence="3 6" id="KW-0378">Hydrolase</keyword>
<dbReference type="PANTHER" id="PTHR42978:SF6">
    <property type="entry name" value="QUORUM-QUENCHING LACTONASE YTNP-RELATED"/>
    <property type="match status" value="1"/>
</dbReference>
<dbReference type="InterPro" id="IPR001279">
    <property type="entry name" value="Metallo-B-lactamas"/>
</dbReference>
<dbReference type="RefSeq" id="WP_106666020.1">
    <property type="nucleotide sequence ID" value="NZ_PGGM01000011.1"/>
</dbReference>
<protein>
    <submittedName>
        <fullName evidence="6">MBL fold metallo-hydrolase</fullName>
    </submittedName>
</protein>
<dbReference type="Proteomes" id="UP000241764">
    <property type="component" value="Unassembled WGS sequence"/>
</dbReference>
<dbReference type="PANTHER" id="PTHR42978">
    <property type="entry name" value="QUORUM-QUENCHING LACTONASE YTNP-RELATED-RELATED"/>
    <property type="match status" value="1"/>
</dbReference>
<comment type="similarity">
    <text evidence="1">Belongs to the metallo-beta-lactamase superfamily.</text>
</comment>
<dbReference type="OrthoDB" id="9773738at2"/>
<sequence length="288" mass="31723">MTKSEDFYSFRHGQFGITVLTDGYIKLGGEIFAPEANPEEREAILLSLGGGNGSAHAQSNIPLIDTGTEFILVDVGAGDRFQPSEGKLEENLSDVGVEPQEITMVVISHAHPDHLWGMVKHDGSLRFPNARYFISREEWDFWMGDRGENLPESLQPFVAGARRDLQAISDRVTLVDDGDEIVPGLRVLATPGHTAGHISLELEGDNPLIITVDASASEVVSMQHPEWSFGFDMDPKTAVKTRRILLDQAVSKDAKLLGFHWTYPGVGRIERNGNAYRFLAVATPRVET</sequence>
<accession>A0A2P7B5V9</accession>
<evidence type="ECO:0000313" key="6">
    <source>
        <dbReference type="EMBL" id="PSH61846.1"/>
    </source>
</evidence>
<organism evidence="6 7">
    <name type="scientific">Phyllobacterium sophorae</name>
    <dbReference type="NCBI Taxonomy" id="1520277"/>
    <lineage>
        <taxon>Bacteria</taxon>
        <taxon>Pseudomonadati</taxon>
        <taxon>Pseudomonadota</taxon>
        <taxon>Alphaproteobacteria</taxon>
        <taxon>Hyphomicrobiales</taxon>
        <taxon>Phyllobacteriaceae</taxon>
        <taxon>Phyllobacterium</taxon>
    </lineage>
</organism>
<keyword evidence="4" id="KW-0862">Zinc</keyword>
<dbReference type="Gene3D" id="3.60.15.10">
    <property type="entry name" value="Ribonuclease Z/Hydroxyacylglutathione hydrolase-like"/>
    <property type="match status" value="1"/>
</dbReference>
<evidence type="ECO:0000256" key="4">
    <source>
        <dbReference type="ARBA" id="ARBA00022833"/>
    </source>
</evidence>
<evidence type="ECO:0000256" key="1">
    <source>
        <dbReference type="ARBA" id="ARBA00007749"/>
    </source>
</evidence>
<dbReference type="SUPFAM" id="SSF56281">
    <property type="entry name" value="Metallo-hydrolase/oxidoreductase"/>
    <property type="match status" value="1"/>
</dbReference>
<proteinExistence type="inferred from homology"/>
<dbReference type="GO" id="GO:0046872">
    <property type="term" value="F:metal ion binding"/>
    <property type="evidence" value="ECO:0007669"/>
    <property type="project" value="UniProtKB-KW"/>
</dbReference>
<dbReference type="EMBL" id="PGGM01000011">
    <property type="protein sequence ID" value="PSH61846.1"/>
    <property type="molecule type" value="Genomic_DNA"/>
</dbReference>
<evidence type="ECO:0000256" key="3">
    <source>
        <dbReference type="ARBA" id="ARBA00022801"/>
    </source>
</evidence>
<keyword evidence="2" id="KW-0479">Metal-binding</keyword>
<dbReference type="CDD" id="cd07720">
    <property type="entry name" value="OPHC2-like_MBL-fold"/>
    <property type="match status" value="1"/>
</dbReference>
<evidence type="ECO:0000259" key="5">
    <source>
        <dbReference type="SMART" id="SM00849"/>
    </source>
</evidence>
<reference evidence="7" key="1">
    <citation type="submission" date="2017-11" db="EMBL/GenBank/DDBJ databases">
        <authorList>
            <person name="Kuznetsova I."/>
            <person name="Sazanova A."/>
            <person name="Chirak E."/>
            <person name="Safronova V."/>
            <person name="Willems A."/>
        </authorList>
    </citation>
    <scope>NUCLEOTIDE SEQUENCE [LARGE SCALE GENOMIC DNA]</scope>
    <source>
        <strain evidence="7">CCBAU 03422</strain>
    </source>
</reference>
<dbReference type="GO" id="GO:0016787">
    <property type="term" value="F:hydrolase activity"/>
    <property type="evidence" value="ECO:0007669"/>
    <property type="project" value="UniProtKB-KW"/>
</dbReference>
<feature type="domain" description="Metallo-beta-lactamase" evidence="5">
    <location>
        <begin position="58"/>
        <end position="260"/>
    </location>
</feature>
<name>A0A2P7B5V9_9HYPH</name>
<comment type="caution">
    <text evidence="6">The sequence shown here is derived from an EMBL/GenBank/DDBJ whole genome shotgun (WGS) entry which is preliminary data.</text>
</comment>
<dbReference type="InterPro" id="IPR036866">
    <property type="entry name" value="RibonucZ/Hydroxyglut_hydro"/>
</dbReference>
<evidence type="ECO:0000256" key="2">
    <source>
        <dbReference type="ARBA" id="ARBA00022723"/>
    </source>
</evidence>
<gene>
    <name evidence="6" type="ORF">CU103_21200</name>
</gene>
<evidence type="ECO:0000313" key="7">
    <source>
        <dbReference type="Proteomes" id="UP000241764"/>
    </source>
</evidence>
<dbReference type="Pfam" id="PF00753">
    <property type="entry name" value="Lactamase_B"/>
    <property type="match status" value="1"/>
</dbReference>